<organism evidence="3">
    <name type="scientific">Serpula lacrymans var. lacrymans (strain S7.3)</name>
    <name type="common">Dry rot fungus</name>
    <dbReference type="NCBI Taxonomy" id="936435"/>
    <lineage>
        <taxon>Eukaryota</taxon>
        <taxon>Fungi</taxon>
        <taxon>Dikarya</taxon>
        <taxon>Basidiomycota</taxon>
        <taxon>Agaricomycotina</taxon>
        <taxon>Agaricomycetes</taxon>
        <taxon>Agaricomycetidae</taxon>
        <taxon>Boletales</taxon>
        <taxon>Coniophorineae</taxon>
        <taxon>Serpulaceae</taxon>
        <taxon>Serpula</taxon>
    </lineage>
</organism>
<sequence>MTNKLTMNFLHSIIAEFNGHNTRLLGTITVDDEKRPDRSQAKNQPEKELGDLFRLARHYHPYLARFQNDWATSELVKQYLSNRRKNKSRKERKGVASTSPPDIDHLKREGEQEQEQEQPRDGANTGNIDENWE</sequence>
<dbReference type="HOGENOM" id="CLU_1907955_0_0_1"/>
<keyword evidence="3" id="KW-1185">Reference proteome</keyword>
<accession>F8PT15</accession>
<evidence type="ECO:0000313" key="2">
    <source>
        <dbReference type="EMBL" id="EGO01390.1"/>
    </source>
</evidence>
<gene>
    <name evidence="2" type="ORF">SERLA73DRAFT_151835</name>
</gene>
<dbReference type="AlphaFoldDB" id="F8PT15"/>
<proteinExistence type="predicted"/>
<protein>
    <submittedName>
        <fullName evidence="2">Uncharacterized protein</fullName>
    </submittedName>
</protein>
<dbReference type="OrthoDB" id="2692824at2759"/>
<feature type="compositionally biased region" description="Polar residues" evidence="1">
    <location>
        <begin position="124"/>
        <end position="133"/>
    </location>
</feature>
<dbReference type="InParanoid" id="F8PT15"/>
<dbReference type="STRING" id="936435.F8PT15"/>
<dbReference type="Proteomes" id="UP000008063">
    <property type="component" value="Unassembled WGS sequence"/>
</dbReference>
<feature type="compositionally biased region" description="Basic and acidic residues" evidence="1">
    <location>
        <begin position="31"/>
        <end position="49"/>
    </location>
</feature>
<dbReference type="EMBL" id="GL945478">
    <property type="protein sequence ID" value="EGO01390.1"/>
    <property type="molecule type" value="Genomic_DNA"/>
</dbReference>
<evidence type="ECO:0000256" key="1">
    <source>
        <dbReference type="SAM" id="MobiDB-lite"/>
    </source>
</evidence>
<evidence type="ECO:0000313" key="3">
    <source>
        <dbReference type="Proteomes" id="UP000008063"/>
    </source>
</evidence>
<feature type="compositionally biased region" description="Basic residues" evidence="1">
    <location>
        <begin position="82"/>
        <end position="92"/>
    </location>
</feature>
<feature type="region of interest" description="Disordered" evidence="1">
    <location>
        <begin position="29"/>
        <end position="49"/>
    </location>
</feature>
<feature type="compositionally biased region" description="Basic and acidic residues" evidence="1">
    <location>
        <begin position="102"/>
        <end position="111"/>
    </location>
</feature>
<reference evidence="3" key="1">
    <citation type="journal article" date="2011" name="Science">
        <title>The plant cell wall-decomposing machinery underlies the functional diversity of forest fungi.</title>
        <authorList>
            <person name="Eastwood D.C."/>
            <person name="Floudas D."/>
            <person name="Binder M."/>
            <person name="Majcherczyk A."/>
            <person name="Schneider P."/>
            <person name="Aerts A."/>
            <person name="Asiegbu F.O."/>
            <person name="Baker S.E."/>
            <person name="Barry K."/>
            <person name="Bendiksby M."/>
            <person name="Blumentritt M."/>
            <person name="Coutinho P.M."/>
            <person name="Cullen D."/>
            <person name="de Vries R.P."/>
            <person name="Gathman A."/>
            <person name="Goodell B."/>
            <person name="Henrissat B."/>
            <person name="Ihrmark K."/>
            <person name="Kauserud H."/>
            <person name="Kohler A."/>
            <person name="LaButti K."/>
            <person name="Lapidus A."/>
            <person name="Lavin J.L."/>
            <person name="Lee Y.-H."/>
            <person name="Lindquist E."/>
            <person name="Lilly W."/>
            <person name="Lucas S."/>
            <person name="Morin E."/>
            <person name="Murat C."/>
            <person name="Oguiza J.A."/>
            <person name="Park J."/>
            <person name="Pisabarro A.G."/>
            <person name="Riley R."/>
            <person name="Rosling A."/>
            <person name="Salamov A."/>
            <person name="Schmidt O."/>
            <person name="Schmutz J."/>
            <person name="Skrede I."/>
            <person name="Stenlid J."/>
            <person name="Wiebenga A."/>
            <person name="Xie X."/>
            <person name="Kuees U."/>
            <person name="Hibbett D.S."/>
            <person name="Hoffmeister D."/>
            <person name="Hoegberg N."/>
            <person name="Martin F."/>
            <person name="Grigoriev I.V."/>
            <person name="Watkinson S.C."/>
        </authorList>
    </citation>
    <scope>NUCLEOTIDE SEQUENCE [LARGE SCALE GENOMIC DNA]</scope>
    <source>
        <strain evidence="3">strain S7.3</strain>
    </source>
</reference>
<name>F8PT15_SERL3</name>
<feature type="region of interest" description="Disordered" evidence="1">
    <location>
        <begin position="81"/>
        <end position="133"/>
    </location>
</feature>